<evidence type="ECO:0000256" key="1">
    <source>
        <dbReference type="ARBA" id="ARBA00004141"/>
    </source>
</evidence>
<keyword evidence="6 7" id="KW-0472">Membrane</keyword>
<dbReference type="RefSeq" id="WP_096365980.1">
    <property type="nucleotide sequence ID" value="NZ_AP018052.1"/>
</dbReference>
<feature type="transmembrane region" description="Helical" evidence="7">
    <location>
        <begin position="198"/>
        <end position="217"/>
    </location>
</feature>
<dbReference type="GO" id="GO:0004252">
    <property type="term" value="F:serine-type endopeptidase activity"/>
    <property type="evidence" value="ECO:0007669"/>
    <property type="project" value="InterPro"/>
</dbReference>
<proteinExistence type="predicted"/>
<keyword evidence="10" id="KW-1185">Reference proteome</keyword>
<dbReference type="PROSITE" id="PS51257">
    <property type="entry name" value="PROKAR_LIPOPROTEIN"/>
    <property type="match status" value="1"/>
</dbReference>
<dbReference type="SUPFAM" id="SSF144091">
    <property type="entry name" value="Rhomboid-like"/>
    <property type="match status" value="1"/>
</dbReference>
<comment type="subcellular location">
    <subcellularLocation>
        <location evidence="1">Membrane</location>
        <topology evidence="1">Multi-pass membrane protein</topology>
    </subcellularLocation>
</comment>
<dbReference type="PANTHER" id="PTHR43066">
    <property type="entry name" value="RHOMBOID-RELATED PROTEIN"/>
    <property type="match status" value="1"/>
</dbReference>
<keyword evidence="2" id="KW-1003">Cell membrane</keyword>
<feature type="transmembrane region" description="Helical" evidence="7">
    <location>
        <begin position="162"/>
        <end position="186"/>
    </location>
</feature>
<dbReference type="Proteomes" id="UP000218765">
    <property type="component" value="Chromosome"/>
</dbReference>
<evidence type="ECO:0000256" key="5">
    <source>
        <dbReference type="ARBA" id="ARBA00022989"/>
    </source>
</evidence>
<dbReference type="Pfam" id="PF01694">
    <property type="entry name" value="Rhomboid"/>
    <property type="match status" value="1"/>
</dbReference>
<reference evidence="9 10" key="1">
    <citation type="submission" date="2017-05" db="EMBL/GenBank/DDBJ databases">
        <title>Thiocyanate degradation by Thiohalobacter thiocyanaticus FOKN1.</title>
        <authorList>
            <person name="Oshiki M."/>
            <person name="Fukushima T."/>
            <person name="Kawano S."/>
            <person name="Nakagawa J."/>
        </authorList>
    </citation>
    <scope>NUCLEOTIDE SEQUENCE [LARGE SCALE GENOMIC DNA]</scope>
    <source>
        <strain evidence="9 10">FOKN1</strain>
    </source>
</reference>
<dbReference type="AlphaFoldDB" id="A0A1Z4VRI5"/>
<sequence length="230" mass="24622">MFPLKDDNPAALPPMITVALIAACVLVFFWQLSLGQAQQAAVFAFGTVPAVLFGLAELPPELQLIPAELTLVTSMFMHGGWMHIIGNMLYLWIFGNNVEDAMGHVRFIVFYLVCGLAAVLAHALPGPESTVPMIGASGAISGVLGAYLLLYPHARVLVAIPFGFIIQTFYLPAVAVLGLWFVIQLLNSATTAAEGGGVAWGAHIGGFVAGMLLVPLFKRRDVPLWQRPGR</sequence>
<organism evidence="9 10">
    <name type="scientific">Thiohalobacter thiocyanaticus</name>
    <dbReference type="NCBI Taxonomy" id="585455"/>
    <lineage>
        <taxon>Bacteria</taxon>
        <taxon>Pseudomonadati</taxon>
        <taxon>Pseudomonadota</taxon>
        <taxon>Gammaproteobacteria</taxon>
        <taxon>Thiohalobacterales</taxon>
        <taxon>Thiohalobacteraceae</taxon>
        <taxon>Thiohalobacter</taxon>
    </lineage>
</organism>
<dbReference type="InterPro" id="IPR035952">
    <property type="entry name" value="Rhomboid-like_sf"/>
</dbReference>
<dbReference type="EMBL" id="AP018052">
    <property type="protein sequence ID" value="BAZ93824.1"/>
    <property type="molecule type" value="Genomic_DNA"/>
</dbReference>
<dbReference type="FunFam" id="1.20.1540.10:FF:000027">
    <property type="entry name" value="Rhomboid family intramembrane serine protease"/>
    <property type="match status" value="1"/>
</dbReference>
<dbReference type="PANTHER" id="PTHR43066:SF26">
    <property type="entry name" value="RHOMBOID PROTEASE GLPG"/>
    <property type="match status" value="1"/>
</dbReference>
<protein>
    <recommendedName>
        <fullName evidence="8">Peptidase S54 rhomboid domain-containing protein</fullName>
    </recommendedName>
</protein>
<feature type="transmembrane region" description="Helical" evidence="7">
    <location>
        <begin position="12"/>
        <end position="32"/>
    </location>
</feature>
<evidence type="ECO:0000256" key="2">
    <source>
        <dbReference type="ARBA" id="ARBA00022475"/>
    </source>
</evidence>
<evidence type="ECO:0000259" key="8">
    <source>
        <dbReference type="Pfam" id="PF01694"/>
    </source>
</evidence>
<feature type="transmembrane region" description="Helical" evidence="7">
    <location>
        <begin position="76"/>
        <end position="95"/>
    </location>
</feature>
<feature type="transmembrane region" description="Helical" evidence="7">
    <location>
        <begin position="130"/>
        <end position="150"/>
    </location>
</feature>
<dbReference type="InterPro" id="IPR022764">
    <property type="entry name" value="Peptidase_S54_rhomboid_dom"/>
</dbReference>
<keyword evidence="3" id="KW-0997">Cell inner membrane</keyword>
<evidence type="ECO:0000256" key="6">
    <source>
        <dbReference type="ARBA" id="ARBA00023136"/>
    </source>
</evidence>
<evidence type="ECO:0000256" key="3">
    <source>
        <dbReference type="ARBA" id="ARBA00022519"/>
    </source>
</evidence>
<keyword evidence="5 7" id="KW-1133">Transmembrane helix</keyword>
<feature type="transmembrane region" description="Helical" evidence="7">
    <location>
        <begin position="107"/>
        <end position="124"/>
    </location>
</feature>
<dbReference type="OrthoDB" id="9814037at2"/>
<evidence type="ECO:0000256" key="7">
    <source>
        <dbReference type="SAM" id="Phobius"/>
    </source>
</evidence>
<dbReference type="Gene3D" id="1.20.1540.10">
    <property type="entry name" value="Rhomboid-like"/>
    <property type="match status" value="1"/>
</dbReference>
<keyword evidence="4 7" id="KW-0812">Transmembrane</keyword>
<evidence type="ECO:0000256" key="4">
    <source>
        <dbReference type="ARBA" id="ARBA00022692"/>
    </source>
</evidence>
<dbReference type="KEGG" id="ttc:FOKN1_1427"/>
<feature type="domain" description="Peptidase S54 rhomboid" evidence="8">
    <location>
        <begin position="70"/>
        <end position="217"/>
    </location>
</feature>
<evidence type="ECO:0000313" key="9">
    <source>
        <dbReference type="EMBL" id="BAZ93824.1"/>
    </source>
</evidence>
<name>A0A1Z4VRI5_9GAMM</name>
<accession>A0A1Z4VRI5</accession>
<gene>
    <name evidence="9" type="ORF">FOKN1_1427</name>
</gene>
<dbReference type="GO" id="GO:0016020">
    <property type="term" value="C:membrane"/>
    <property type="evidence" value="ECO:0007669"/>
    <property type="project" value="UniProtKB-SubCell"/>
</dbReference>
<feature type="transmembrane region" description="Helical" evidence="7">
    <location>
        <begin position="39"/>
        <end position="56"/>
    </location>
</feature>
<evidence type="ECO:0000313" key="10">
    <source>
        <dbReference type="Proteomes" id="UP000218765"/>
    </source>
</evidence>